<sequence length="370" mass="41000">MTAGENSGKFLVQDCGAIPKHEPGGRPRDRARDFTVDMHCHILNLEVERLVADCPERAAELEEQVRNSGQASAEHNRKLFGTSYLPKLTDISVRLADMDAMGVDVQVVSPSPNQYYYGTDADLSEEIVRATNHNLAEIVANDPDRFLALGTVSLQEPRLAVEQAEEAVRKLGLKGIEISTIINDVDASDRRFEPFWQKMKELDAVVFMHPHTNTLGPRLSQYYLSNIVGQPAETAITLSKMIFDGLFDRHEGIKLCASHGGGYLPLSISRSDHGYSVRPEACACRLKPSEYLKKIWFDTVIYEPVHLKRLIEQVGVSRIVVGTDYPFDMGHYAPHELVEAVEGLSADDRRLIFGGNAAELLGIEAKSVGA</sequence>
<name>A0A2W5L596_SPHMC</name>
<comment type="caution">
    <text evidence="3">The sequence shown here is derived from an EMBL/GenBank/DDBJ whole genome shotgun (WGS) entry which is preliminary data.</text>
</comment>
<protein>
    <submittedName>
        <fullName evidence="3">Amidohydrolase</fullName>
    </submittedName>
</protein>
<dbReference type="AlphaFoldDB" id="A0A2W5L596"/>
<dbReference type="InterPro" id="IPR032466">
    <property type="entry name" value="Metal_Hydrolase"/>
</dbReference>
<dbReference type="Pfam" id="PF04909">
    <property type="entry name" value="Amidohydro_2"/>
    <property type="match status" value="1"/>
</dbReference>
<evidence type="ECO:0000256" key="1">
    <source>
        <dbReference type="ARBA" id="ARBA00023239"/>
    </source>
</evidence>
<dbReference type="GO" id="GO:0005737">
    <property type="term" value="C:cytoplasm"/>
    <property type="evidence" value="ECO:0007669"/>
    <property type="project" value="TreeGrafter"/>
</dbReference>
<dbReference type="GO" id="GO:0016787">
    <property type="term" value="F:hydrolase activity"/>
    <property type="evidence" value="ECO:0007669"/>
    <property type="project" value="UniProtKB-KW"/>
</dbReference>
<dbReference type="InterPro" id="IPR032465">
    <property type="entry name" value="ACMSD"/>
</dbReference>
<keyword evidence="3" id="KW-0378">Hydrolase</keyword>
<reference evidence="3 4" key="1">
    <citation type="submission" date="2017-08" db="EMBL/GenBank/DDBJ databases">
        <title>Infants hospitalized years apart are colonized by the same room-sourced microbial strains.</title>
        <authorList>
            <person name="Brooks B."/>
            <person name="Olm M.R."/>
            <person name="Firek B.A."/>
            <person name="Baker R."/>
            <person name="Thomas B.C."/>
            <person name="Morowitz M.J."/>
            <person name="Banfield J.F."/>
        </authorList>
    </citation>
    <scope>NUCLEOTIDE SEQUENCE [LARGE SCALE GENOMIC DNA]</scope>
    <source>
        <strain evidence="3">S2_005_003_R2_47</strain>
    </source>
</reference>
<dbReference type="InterPro" id="IPR006680">
    <property type="entry name" value="Amidohydro-rel"/>
</dbReference>
<dbReference type="Proteomes" id="UP000248597">
    <property type="component" value="Unassembled WGS sequence"/>
</dbReference>
<accession>A0A2W5L596</accession>
<dbReference type="PANTHER" id="PTHR21240:SF28">
    <property type="entry name" value="ISO-OROTATE DECARBOXYLASE (EUROFUNG)"/>
    <property type="match status" value="1"/>
</dbReference>
<proteinExistence type="predicted"/>
<gene>
    <name evidence="3" type="ORF">DI569_01400</name>
</gene>
<organism evidence="3 4">
    <name type="scientific">Sphingopyxis macrogoltabida</name>
    <name type="common">Sphingomonas macrogoltabidus</name>
    <dbReference type="NCBI Taxonomy" id="33050"/>
    <lineage>
        <taxon>Bacteria</taxon>
        <taxon>Pseudomonadati</taxon>
        <taxon>Pseudomonadota</taxon>
        <taxon>Alphaproteobacteria</taxon>
        <taxon>Sphingomonadales</taxon>
        <taxon>Sphingomonadaceae</taxon>
        <taxon>Sphingopyxis</taxon>
    </lineage>
</organism>
<dbReference type="EMBL" id="QFPJ01000002">
    <property type="protein sequence ID" value="PZQ24532.1"/>
    <property type="molecule type" value="Genomic_DNA"/>
</dbReference>
<dbReference type="PANTHER" id="PTHR21240">
    <property type="entry name" value="2-AMINO-3-CARBOXYLMUCONATE-6-SEMIALDEHYDE DECARBOXYLASE"/>
    <property type="match status" value="1"/>
</dbReference>
<keyword evidence="1" id="KW-0456">Lyase</keyword>
<feature type="domain" description="Amidohydrolase-related" evidence="2">
    <location>
        <begin position="36"/>
        <end position="363"/>
    </location>
</feature>
<dbReference type="SUPFAM" id="SSF51556">
    <property type="entry name" value="Metallo-dependent hydrolases"/>
    <property type="match status" value="1"/>
</dbReference>
<dbReference type="Gene3D" id="3.20.20.140">
    <property type="entry name" value="Metal-dependent hydrolases"/>
    <property type="match status" value="1"/>
</dbReference>
<evidence type="ECO:0000259" key="2">
    <source>
        <dbReference type="Pfam" id="PF04909"/>
    </source>
</evidence>
<dbReference type="GO" id="GO:0019748">
    <property type="term" value="P:secondary metabolic process"/>
    <property type="evidence" value="ECO:0007669"/>
    <property type="project" value="TreeGrafter"/>
</dbReference>
<evidence type="ECO:0000313" key="3">
    <source>
        <dbReference type="EMBL" id="PZQ24532.1"/>
    </source>
</evidence>
<evidence type="ECO:0000313" key="4">
    <source>
        <dbReference type="Proteomes" id="UP000248597"/>
    </source>
</evidence>
<dbReference type="GO" id="GO:0016831">
    <property type="term" value="F:carboxy-lyase activity"/>
    <property type="evidence" value="ECO:0007669"/>
    <property type="project" value="InterPro"/>
</dbReference>